<dbReference type="OrthoDB" id="9999955at2759"/>
<dbReference type="EMBL" id="GEZM01014699">
    <property type="protein sequence ID" value="JAV92032.1"/>
    <property type="molecule type" value="Transcribed_RNA"/>
</dbReference>
<dbReference type="SUPFAM" id="SSF50729">
    <property type="entry name" value="PH domain-like"/>
    <property type="match status" value="1"/>
</dbReference>
<accession>A0A1Y1N2E7</accession>
<protein>
    <recommendedName>
        <fullName evidence="2">PID domain-containing protein</fullName>
    </recommendedName>
</protein>
<evidence type="ECO:0000313" key="5">
    <source>
        <dbReference type="Proteomes" id="UP000327044"/>
    </source>
</evidence>
<dbReference type="AlphaFoldDB" id="A0A1Y1N2E7"/>
<organism evidence="3">
    <name type="scientific">Photinus pyralis</name>
    <name type="common">Common eastern firefly</name>
    <name type="synonym">Lampyris pyralis</name>
    <dbReference type="NCBI Taxonomy" id="7054"/>
    <lineage>
        <taxon>Eukaryota</taxon>
        <taxon>Metazoa</taxon>
        <taxon>Ecdysozoa</taxon>
        <taxon>Arthropoda</taxon>
        <taxon>Hexapoda</taxon>
        <taxon>Insecta</taxon>
        <taxon>Pterygota</taxon>
        <taxon>Neoptera</taxon>
        <taxon>Endopterygota</taxon>
        <taxon>Coleoptera</taxon>
        <taxon>Polyphaga</taxon>
        <taxon>Elateriformia</taxon>
        <taxon>Elateroidea</taxon>
        <taxon>Lampyridae</taxon>
        <taxon>Lampyrinae</taxon>
        <taxon>Photinus</taxon>
    </lineage>
</organism>
<dbReference type="InterPro" id="IPR051133">
    <property type="entry name" value="Adapter_Engulfment-Domain"/>
</dbReference>
<name>A0A1Y1N2E7_PHOPY</name>
<dbReference type="SMART" id="SM00462">
    <property type="entry name" value="PTB"/>
    <property type="match status" value="1"/>
</dbReference>
<dbReference type="InterPro" id="IPR011993">
    <property type="entry name" value="PH-like_dom_sf"/>
</dbReference>
<evidence type="ECO:0000256" key="1">
    <source>
        <dbReference type="SAM" id="MobiDB-lite"/>
    </source>
</evidence>
<sequence length="301" mass="34037">MSFFKSIWKNNSKHKKLSEEQALKNAKETEVTEVETPSEPEKDSMSFKLKYLGNTVVDKSVGENVSRDAIKNIIKVAKASGKKIARVNVEISLKGISVADSKGNLMFEISIYRISNCSTDKSHRQVFSFFSTDENETMECHAFLCPKRKVAEVMALTVAHAFTNAYEHWKTSPGAVQNGANVKGEEMKNTLNTMKTQIIENDLMTDDCAKSDADEIIEEKLIDFDTELIPNVDISKNDWVGFDDDFGRTFDDFETDFDNGFLDNILKKAQQNNAFCEMTNKYDVFRTSLPNNANQMDFAAF</sequence>
<gene>
    <name evidence="4" type="ORF">PPYR_12981</name>
</gene>
<dbReference type="Gene3D" id="2.30.29.30">
    <property type="entry name" value="Pleckstrin-homology domain (PH domain)/Phosphotyrosine-binding domain (PTB)"/>
    <property type="match status" value="1"/>
</dbReference>
<dbReference type="CDD" id="cd13159">
    <property type="entry name" value="PTB_LDLRAP-mammal-like"/>
    <property type="match status" value="1"/>
</dbReference>
<reference evidence="3" key="1">
    <citation type="journal article" date="2016" name="Sci. Rep.">
        <title>Molecular characterization of firefly nuptial gifts: a multi-omics approach sheds light on postcopulatory sexual selection.</title>
        <authorList>
            <person name="Al-Wathiqui N."/>
            <person name="Fallon T.R."/>
            <person name="South A."/>
            <person name="Weng J.K."/>
            <person name="Lewis S.M."/>
        </authorList>
    </citation>
    <scope>NUCLEOTIDE SEQUENCE</scope>
</reference>
<dbReference type="PANTHER" id="PTHR11232:SF74">
    <property type="entry name" value="PTB DOMAIN-CONTAINING ADAPTER PROTEIN CED-6-LIKE PROTEIN"/>
    <property type="match status" value="1"/>
</dbReference>
<evidence type="ECO:0000313" key="4">
    <source>
        <dbReference type="EMBL" id="KAB0793361.1"/>
    </source>
</evidence>
<dbReference type="PROSITE" id="PS01179">
    <property type="entry name" value="PID"/>
    <property type="match status" value="1"/>
</dbReference>
<keyword evidence="5" id="KW-1185">Reference proteome</keyword>
<feature type="region of interest" description="Disordered" evidence="1">
    <location>
        <begin position="18"/>
        <end position="41"/>
    </location>
</feature>
<dbReference type="InParanoid" id="A0A1Y1N2E7"/>
<feature type="domain" description="PID" evidence="2">
    <location>
        <begin position="43"/>
        <end position="176"/>
    </location>
</feature>
<reference evidence="4" key="3">
    <citation type="submission" date="2019-08" db="EMBL/GenBank/DDBJ databases">
        <authorList>
            <consortium name="Photinus pyralis genome working group"/>
            <person name="Fallon T.R."/>
            <person name="Sander Lower S.E."/>
            <person name="Weng J.-K."/>
        </authorList>
    </citation>
    <scope>NUCLEOTIDE SEQUENCE</scope>
    <source>
        <strain evidence="4">1611_PpyrPB1</strain>
        <tissue evidence="4">Whole body</tissue>
    </source>
</reference>
<dbReference type="EMBL" id="VVIM01000009">
    <property type="protein sequence ID" value="KAB0793361.1"/>
    <property type="molecule type" value="Genomic_DNA"/>
</dbReference>
<proteinExistence type="predicted"/>
<dbReference type="Proteomes" id="UP000327044">
    <property type="component" value="Unassembled WGS sequence"/>
</dbReference>
<evidence type="ECO:0000259" key="2">
    <source>
        <dbReference type="PROSITE" id="PS01179"/>
    </source>
</evidence>
<dbReference type="PANTHER" id="PTHR11232">
    <property type="entry name" value="PHOSPHOTYROSINE INTERACTION DOMAIN-CONTAINING FAMILY MEMBER"/>
    <property type="match status" value="1"/>
</dbReference>
<reference evidence="4 5" key="2">
    <citation type="journal article" date="2018" name="Elife">
        <title>Firefly genomes illuminate parallel origins of bioluminescence in beetles.</title>
        <authorList>
            <person name="Fallon T.R."/>
            <person name="Lower S.E."/>
            <person name="Chang C.H."/>
            <person name="Bessho-Uehara M."/>
            <person name="Martin G.J."/>
            <person name="Bewick A.J."/>
            <person name="Behringer M."/>
            <person name="Debat H.J."/>
            <person name="Wong I."/>
            <person name="Day J.C."/>
            <person name="Suvorov A."/>
            <person name="Silva C.J."/>
            <person name="Stanger-Hall K.F."/>
            <person name="Hall D.W."/>
            <person name="Schmitz R.J."/>
            <person name="Nelson D.R."/>
            <person name="Lewis S.M."/>
            <person name="Shigenobu S."/>
            <person name="Bybee S.M."/>
            <person name="Larracuente A.M."/>
            <person name="Oba Y."/>
            <person name="Weng J.K."/>
        </authorList>
    </citation>
    <scope>NUCLEOTIDE SEQUENCE [LARGE SCALE GENOMIC DNA]</scope>
    <source>
        <strain evidence="4">1611_PpyrPB1</strain>
        <tissue evidence="4">Whole body</tissue>
    </source>
</reference>
<feature type="compositionally biased region" description="Basic and acidic residues" evidence="1">
    <location>
        <begin position="18"/>
        <end position="30"/>
    </location>
</feature>
<evidence type="ECO:0000313" key="3">
    <source>
        <dbReference type="EMBL" id="JAV92032.1"/>
    </source>
</evidence>
<dbReference type="Pfam" id="PF14719">
    <property type="entry name" value="PID_2"/>
    <property type="match status" value="1"/>
</dbReference>
<dbReference type="InterPro" id="IPR006020">
    <property type="entry name" value="PTB/PI_dom"/>
</dbReference>